<dbReference type="PANTHER" id="PTHR43519">
    <property type="entry name" value="ATP-DEPENDENT RNA HELICASE HRPB"/>
    <property type="match status" value="1"/>
</dbReference>
<dbReference type="GO" id="GO:0016787">
    <property type="term" value="F:hydrolase activity"/>
    <property type="evidence" value="ECO:0007669"/>
    <property type="project" value="UniProtKB-KW"/>
</dbReference>
<dbReference type="PROSITE" id="PS51192">
    <property type="entry name" value="HELICASE_ATP_BIND_1"/>
    <property type="match status" value="1"/>
</dbReference>
<dbReference type="NCBIfam" id="TIGR01970">
    <property type="entry name" value="DEAH_box_HrpB"/>
    <property type="match status" value="1"/>
</dbReference>
<gene>
    <name evidence="7" type="primary">hrpB</name>
    <name evidence="7" type="ORF">HBH39_03305</name>
</gene>
<feature type="domain" description="Helicase C-terminal" evidence="6">
    <location>
        <begin position="211"/>
        <end position="374"/>
    </location>
</feature>
<dbReference type="Pfam" id="PF24473">
    <property type="entry name" value="CON_HrpB"/>
    <property type="match status" value="1"/>
</dbReference>
<dbReference type="PANTHER" id="PTHR43519:SF1">
    <property type="entry name" value="ATP-DEPENDENT RNA HELICASE HRPB"/>
    <property type="match status" value="1"/>
</dbReference>
<evidence type="ECO:0000259" key="5">
    <source>
        <dbReference type="PROSITE" id="PS51192"/>
    </source>
</evidence>
<keyword evidence="1" id="KW-0547">Nucleotide-binding</keyword>
<evidence type="ECO:0000256" key="2">
    <source>
        <dbReference type="ARBA" id="ARBA00022801"/>
    </source>
</evidence>
<keyword evidence="3 7" id="KW-0347">Helicase</keyword>
<accession>A0A6G9QNB8</accession>
<dbReference type="Pfam" id="PF08482">
    <property type="entry name" value="HrpB_C"/>
    <property type="match status" value="1"/>
</dbReference>
<dbReference type="SUPFAM" id="SSF52540">
    <property type="entry name" value="P-loop containing nucleoside triphosphate hydrolases"/>
    <property type="match status" value="1"/>
</dbReference>
<dbReference type="GO" id="GO:0004386">
    <property type="term" value="F:helicase activity"/>
    <property type="evidence" value="ECO:0007669"/>
    <property type="project" value="UniProtKB-KW"/>
</dbReference>
<dbReference type="PROSITE" id="PS51194">
    <property type="entry name" value="HELICASE_CTER"/>
    <property type="match status" value="1"/>
</dbReference>
<dbReference type="KEGG" id="saes:HBH39_03305"/>
<dbReference type="Gene3D" id="3.40.50.300">
    <property type="entry name" value="P-loop containing nucleotide triphosphate hydrolases"/>
    <property type="match status" value="2"/>
</dbReference>
<evidence type="ECO:0000313" key="7">
    <source>
        <dbReference type="EMBL" id="QIR16090.1"/>
    </source>
</evidence>
<evidence type="ECO:0000259" key="6">
    <source>
        <dbReference type="PROSITE" id="PS51194"/>
    </source>
</evidence>
<evidence type="ECO:0000256" key="1">
    <source>
        <dbReference type="ARBA" id="ARBA00022741"/>
    </source>
</evidence>
<evidence type="ECO:0000256" key="4">
    <source>
        <dbReference type="ARBA" id="ARBA00022840"/>
    </source>
</evidence>
<dbReference type="InterPro" id="IPR049614">
    <property type="entry name" value="HrpB_DEXH"/>
</dbReference>
<reference evidence="7 8" key="1">
    <citation type="submission" date="2020-03" db="EMBL/GenBank/DDBJ databases">
        <title>Complete genome sequence of Shewanella sp.</title>
        <authorList>
            <person name="Kim Y.-S."/>
            <person name="Kim S.-J."/>
            <person name="Jung H.-K."/>
            <person name="Kim K.-H."/>
        </authorList>
    </citation>
    <scope>NUCLEOTIDE SEQUENCE [LARGE SCALE GENOMIC DNA]</scope>
    <source>
        <strain evidence="7 8">PN3F2</strain>
    </source>
</reference>
<dbReference type="CDD" id="cd17990">
    <property type="entry name" value="DEXHc_HrpB"/>
    <property type="match status" value="1"/>
</dbReference>
<sequence length="848" mass="93078">MPIQVVLSDILDACTKTNQIILQAPTGAGKSTALPLALLKSGIIKGKILMLEPRRVATRNVAGFIANQLNQVVGQQVGYRVRGDSKVSAQTQLEVVTEGILTRMIQQDPELTGVDMIIFDEIHERHLTTDIGLALAIEVQQSLREELIIVAMSATLASLPLEQLMPEATTIYSDGRSFPVEVVYQPVGAQQDWLAHMANVIADLMLTNTDNTTADYYHGSLLAFLPGKGEINRLAQLLLPKLGANIILCPMYGELSTTEQDRAIKPPKPGQRKVVLATNVAESSLTIEGITMVVDSGYQRSASFNPKTGVSRLSLKRISQASAIQRSGRAGRLSSGLSVRLWSLEEQGRLLTVSPPEISQTELTAVALDCACWGAKQFSELALLTPAPIIHEQLAWQLLQQLELVDKDHKLTAMGRDAHNLGCHPRLAHMLLAAKDLSELNENPHLALLACLVAGVIEARGLPKKGADISRYLAIANQGAQAQQVKQWQTKLAIKGDLKTALAQANDYDISHLLALAFPDRIAKARGQLGFVLSNGTGVTLDHDDPLANANWLVVADFQETQGRNAGRVYLACALDERLLKNELSHLVSEQRVSGWDDTKGRFYAQKQTRIGEIVLSSVVDHQVTDADIREALLLQLNQKGLSLVNFDDAAAQIQMRVMLACALDDNAKVFWPDYSSQSLQQTMSSWLSPYLTNIKNLTQLAKLNIASLLVNNLTWEQQQRLDKLAPQHWKMATGTHAPIRYQLPIDEFGQVYVAKGQARALLSVRLQEALGMSASPVIFNGKLMVTMELLSPAQRPLATTADLASFWQGPYIEVKKEMRGRYPKHLWPDDPANTIATKFTKKKTPGL</sequence>
<dbReference type="Pfam" id="PF00271">
    <property type="entry name" value="Helicase_C"/>
    <property type="match status" value="1"/>
</dbReference>
<feature type="domain" description="Helicase ATP-binding" evidence="5">
    <location>
        <begin position="11"/>
        <end position="174"/>
    </location>
</feature>
<dbReference type="Pfam" id="PF00270">
    <property type="entry name" value="DEAD"/>
    <property type="match status" value="1"/>
</dbReference>
<dbReference type="Gene3D" id="1.20.120.1080">
    <property type="match status" value="1"/>
</dbReference>
<dbReference type="CDD" id="cd18791">
    <property type="entry name" value="SF2_C_RHA"/>
    <property type="match status" value="1"/>
</dbReference>
<proteinExistence type="predicted"/>
<keyword evidence="8" id="KW-1185">Reference proteome</keyword>
<dbReference type="SMART" id="SM00490">
    <property type="entry name" value="HELICc"/>
    <property type="match status" value="1"/>
</dbReference>
<dbReference type="InterPro" id="IPR010225">
    <property type="entry name" value="HrpB"/>
</dbReference>
<dbReference type="AlphaFoldDB" id="A0A6G9QNB8"/>
<evidence type="ECO:0000256" key="3">
    <source>
        <dbReference type="ARBA" id="ARBA00022806"/>
    </source>
</evidence>
<dbReference type="InterPro" id="IPR001650">
    <property type="entry name" value="Helicase_C-like"/>
</dbReference>
<protein>
    <submittedName>
        <fullName evidence="7">ATP-dependent helicase HrpB</fullName>
    </submittedName>
</protein>
<dbReference type="InterPro" id="IPR027417">
    <property type="entry name" value="P-loop_NTPase"/>
</dbReference>
<dbReference type="SMART" id="SM00487">
    <property type="entry name" value="DEXDc"/>
    <property type="match status" value="1"/>
</dbReference>
<dbReference type="SMART" id="SM00847">
    <property type="entry name" value="HA2"/>
    <property type="match status" value="1"/>
</dbReference>
<dbReference type="InterPro" id="IPR013689">
    <property type="entry name" value="RNA_helicase_ATP-dep_HrpB_C"/>
</dbReference>
<organism evidence="7 8">
    <name type="scientific">Shewanella aestuarii</name>
    <dbReference type="NCBI Taxonomy" id="1028752"/>
    <lineage>
        <taxon>Bacteria</taxon>
        <taxon>Pseudomonadati</taxon>
        <taxon>Pseudomonadota</taxon>
        <taxon>Gammaproteobacteria</taxon>
        <taxon>Alteromonadales</taxon>
        <taxon>Shewanellaceae</taxon>
        <taxon>Shewanella</taxon>
    </lineage>
</organism>
<keyword evidence="4" id="KW-0067">ATP-binding</keyword>
<dbReference type="PIRSF" id="PIRSF005496">
    <property type="entry name" value="ATP_hel_hrpB"/>
    <property type="match status" value="1"/>
</dbReference>
<dbReference type="FunFam" id="3.40.50.300:FF:002125">
    <property type="entry name" value="ATP-dependent helicase HrpB"/>
    <property type="match status" value="1"/>
</dbReference>
<dbReference type="InterPro" id="IPR014001">
    <property type="entry name" value="Helicase_ATP-bd"/>
</dbReference>
<dbReference type="Proteomes" id="UP000502608">
    <property type="component" value="Chromosome"/>
</dbReference>
<dbReference type="GO" id="GO:0005524">
    <property type="term" value="F:ATP binding"/>
    <property type="evidence" value="ECO:0007669"/>
    <property type="project" value="UniProtKB-KW"/>
</dbReference>
<dbReference type="RefSeq" id="WP_167679942.1">
    <property type="nucleotide sequence ID" value="NZ_CP050313.1"/>
</dbReference>
<dbReference type="InterPro" id="IPR011545">
    <property type="entry name" value="DEAD/DEAH_box_helicase_dom"/>
</dbReference>
<dbReference type="GO" id="GO:0003676">
    <property type="term" value="F:nucleic acid binding"/>
    <property type="evidence" value="ECO:0007669"/>
    <property type="project" value="InterPro"/>
</dbReference>
<dbReference type="InterPro" id="IPR056329">
    <property type="entry name" value="CON_HrpB"/>
</dbReference>
<keyword evidence="2" id="KW-0378">Hydrolase</keyword>
<dbReference type="InterPro" id="IPR007502">
    <property type="entry name" value="Helicase-assoc_dom"/>
</dbReference>
<evidence type="ECO:0000313" key="8">
    <source>
        <dbReference type="Proteomes" id="UP000502608"/>
    </source>
</evidence>
<name>A0A6G9QNB8_9GAMM</name>
<dbReference type="EMBL" id="CP050313">
    <property type="protein sequence ID" value="QIR16090.1"/>
    <property type="molecule type" value="Genomic_DNA"/>
</dbReference>